<protein>
    <submittedName>
        <fullName evidence="1">Uncharacterized protein</fullName>
    </submittedName>
</protein>
<name>A0A1K2C402_STRAR</name>
<dbReference type="Proteomes" id="UP000181909">
    <property type="component" value="Unassembled WGS sequence"/>
</dbReference>
<dbReference type="AlphaFoldDB" id="A0A1K2C402"/>
<dbReference type="EMBL" id="FPJO01000010">
    <property type="protein sequence ID" value="SFY05775.1"/>
    <property type="molecule type" value="Genomic_DNA"/>
</dbReference>
<accession>A0A1K2C402</accession>
<gene>
    <name evidence="1" type="ORF">SAMN02787144_101035</name>
</gene>
<organism evidence="1 2">
    <name type="scientific">Streptomyces atratus</name>
    <dbReference type="NCBI Taxonomy" id="1893"/>
    <lineage>
        <taxon>Bacteria</taxon>
        <taxon>Bacillati</taxon>
        <taxon>Actinomycetota</taxon>
        <taxon>Actinomycetes</taxon>
        <taxon>Kitasatosporales</taxon>
        <taxon>Streptomycetaceae</taxon>
        <taxon>Streptomyces</taxon>
    </lineage>
</organism>
<evidence type="ECO:0000313" key="2">
    <source>
        <dbReference type="Proteomes" id="UP000181909"/>
    </source>
</evidence>
<evidence type="ECO:0000313" key="1">
    <source>
        <dbReference type="EMBL" id="SFY05775.1"/>
    </source>
</evidence>
<reference evidence="1 2" key="1">
    <citation type="submission" date="2016-11" db="EMBL/GenBank/DDBJ databases">
        <authorList>
            <person name="Jaros S."/>
            <person name="Januszkiewicz K."/>
            <person name="Wedrychowicz H."/>
        </authorList>
    </citation>
    <scope>NUCLEOTIDE SEQUENCE [LARGE SCALE GENOMIC DNA]</scope>
    <source>
        <strain evidence="1 2">OK807</strain>
    </source>
</reference>
<sequence>MQALGGHSDVQFGRVRGEGLQDVEEMKPEDATRFAGHLQFALAPQTFPNGTVGCEQCSERRRM</sequence>
<proteinExistence type="predicted"/>